<feature type="chain" id="PRO_5003403713" description="BPTI/Kunitz inhibitor domain-containing protein" evidence="1">
    <location>
        <begin position="23"/>
        <end position="206"/>
    </location>
</feature>
<dbReference type="EMBL" id="GL379789">
    <property type="protein sequence ID" value="EGT45778.1"/>
    <property type="molecule type" value="Genomic_DNA"/>
</dbReference>
<feature type="signal peptide" evidence="1">
    <location>
        <begin position="1"/>
        <end position="22"/>
    </location>
</feature>
<dbReference type="InterPro" id="IPR036880">
    <property type="entry name" value="Kunitz_BPTI_sf"/>
</dbReference>
<evidence type="ECO:0000259" key="2">
    <source>
        <dbReference type="SMART" id="SM00131"/>
    </source>
</evidence>
<dbReference type="Gene3D" id="4.10.410.10">
    <property type="entry name" value="Pancreatic trypsin inhibitor Kunitz domain"/>
    <property type="match status" value="1"/>
</dbReference>
<dbReference type="OMA" id="SREWVCL"/>
<dbReference type="Proteomes" id="UP000008068">
    <property type="component" value="Unassembled WGS sequence"/>
</dbReference>
<evidence type="ECO:0000313" key="4">
    <source>
        <dbReference type="Proteomes" id="UP000008068"/>
    </source>
</evidence>
<sequence length="206" mass="22906">MKSSFSSLFILLMLQLTAVVFCEKCLSNEECDAKWPDAICIKGRCRCPENTIRKKSASREFVCLSTNDATGNSGPPLTCPTPEGAGYQVMFRKDGEPMKCSSKKKPDTCPEGYECIQGLSILGALDGVCCPDRAKTCTHPIFDHPDDGYLPRWGFDGDQCIEFKWNPERPSSANNFKSRAHCEDYCIGSSSINGVLNYQQTNFHLF</sequence>
<organism evidence="4">
    <name type="scientific">Caenorhabditis brenneri</name>
    <name type="common">Nematode worm</name>
    <dbReference type="NCBI Taxonomy" id="135651"/>
    <lineage>
        <taxon>Eukaryota</taxon>
        <taxon>Metazoa</taxon>
        <taxon>Ecdysozoa</taxon>
        <taxon>Nematoda</taxon>
        <taxon>Chromadorea</taxon>
        <taxon>Rhabditida</taxon>
        <taxon>Rhabditina</taxon>
        <taxon>Rhabditomorpha</taxon>
        <taxon>Rhabditoidea</taxon>
        <taxon>Rhabditidae</taxon>
        <taxon>Peloderinae</taxon>
        <taxon>Caenorhabditis</taxon>
    </lineage>
</organism>
<keyword evidence="1" id="KW-0732">Signal</keyword>
<dbReference type="InParanoid" id="G0MCG5"/>
<accession>G0MCG5</accession>
<protein>
    <recommendedName>
        <fullName evidence="2">BPTI/Kunitz inhibitor domain-containing protein</fullName>
    </recommendedName>
</protein>
<dbReference type="STRING" id="135651.G0MCG5"/>
<dbReference type="SUPFAM" id="SSF57362">
    <property type="entry name" value="BPTI-like"/>
    <property type="match status" value="1"/>
</dbReference>
<dbReference type="SMART" id="SM00131">
    <property type="entry name" value="KU"/>
    <property type="match status" value="1"/>
</dbReference>
<feature type="domain" description="BPTI/Kunitz inhibitor" evidence="2">
    <location>
        <begin position="135"/>
        <end position="187"/>
    </location>
</feature>
<dbReference type="InterPro" id="IPR053014">
    <property type="entry name" value="Cuticle_assoc_divergent"/>
</dbReference>
<name>G0MCG5_CAEBE</name>
<dbReference type="GO" id="GO:0040025">
    <property type="term" value="P:vulval development"/>
    <property type="evidence" value="ECO:0007669"/>
    <property type="project" value="EnsemblMetazoa"/>
</dbReference>
<keyword evidence="4" id="KW-1185">Reference proteome</keyword>
<dbReference type="HOGENOM" id="CLU_1373315_0_0_1"/>
<dbReference type="PANTHER" id="PTHR46339">
    <property type="entry name" value="PROTEIN CBG15282-RELATED"/>
    <property type="match status" value="1"/>
</dbReference>
<dbReference type="GO" id="GO:0004252">
    <property type="term" value="F:serine-type endopeptidase activity"/>
    <property type="evidence" value="ECO:0007669"/>
    <property type="project" value="EnsemblMetazoa"/>
</dbReference>
<dbReference type="AlphaFoldDB" id="G0MCG5"/>
<dbReference type="GO" id="GO:0042338">
    <property type="term" value="P:cuticle development involved in collagen and cuticulin-based cuticle molting cycle"/>
    <property type="evidence" value="ECO:0007669"/>
    <property type="project" value="EnsemblMetazoa"/>
</dbReference>
<dbReference type="InterPro" id="IPR002223">
    <property type="entry name" value="Kunitz_BPTI"/>
</dbReference>
<evidence type="ECO:0000256" key="1">
    <source>
        <dbReference type="SAM" id="SignalP"/>
    </source>
</evidence>
<dbReference type="Pfam" id="PF00014">
    <property type="entry name" value="Kunitz_BPTI"/>
    <property type="match status" value="1"/>
</dbReference>
<dbReference type="eggNOG" id="KOG4295">
    <property type="taxonomic scope" value="Eukaryota"/>
</dbReference>
<dbReference type="GO" id="GO:0004867">
    <property type="term" value="F:serine-type endopeptidase inhibitor activity"/>
    <property type="evidence" value="ECO:0007669"/>
    <property type="project" value="InterPro"/>
</dbReference>
<evidence type="ECO:0000313" key="3">
    <source>
        <dbReference type="EMBL" id="EGT45778.1"/>
    </source>
</evidence>
<dbReference type="GO" id="GO:0030163">
    <property type="term" value="P:protein catabolic process"/>
    <property type="evidence" value="ECO:0007669"/>
    <property type="project" value="EnsemblMetazoa"/>
</dbReference>
<gene>
    <name evidence="3" type="ORF">CAEBREN_22230</name>
</gene>
<dbReference type="GO" id="GO:0042329">
    <property type="term" value="F:structural constituent of collagen and cuticulin-based cuticle"/>
    <property type="evidence" value="ECO:0007669"/>
    <property type="project" value="EnsemblMetazoa"/>
</dbReference>
<dbReference type="FunCoup" id="G0MCG5">
    <property type="interactions" value="323"/>
</dbReference>
<reference evidence="4" key="1">
    <citation type="submission" date="2011-07" db="EMBL/GenBank/DDBJ databases">
        <authorList>
            <consortium name="Caenorhabditis brenneri Sequencing and Analysis Consortium"/>
            <person name="Wilson R.K."/>
        </authorList>
    </citation>
    <scope>NUCLEOTIDE SEQUENCE [LARGE SCALE GENOMIC DNA]</scope>
    <source>
        <strain evidence="4">PB2801</strain>
    </source>
</reference>
<proteinExistence type="predicted"/>
<dbReference type="OrthoDB" id="5770917at2759"/>